<name>A0A512C2E5_9HYPH</name>
<organism evidence="1 2">
    <name type="scientific">Microvirga aerophila</name>
    <dbReference type="NCBI Taxonomy" id="670291"/>
    <lineage>
        <taxon>Bacteria</taxon>
        <taxon>Pseudomonadati</taxon>
        <taxon>Pseudomonadota</taxon>
        <taxon>Alphaproteobacteria</taxon>
        <taxon>Hyphomicrobiales</taxon>
        <taxon>Methylobacteriaceae</taxon>
        <taxon>Microvirga</taxon>
    </lineage>
</organism>
<protein>
    <submittedName>
        <fullName evidence="1">Uncharacterized protein</fullName>
    </submittedName>
</protein>
<keyword evidence="2" id="KW-1185">Reference proteome</keyword>
<dbReference type="AlphaFoldDB" id="A0A512C2E5"/>
<evidence type="ECO:0000313" key="1">
    <source>
        <dbReference type="EMBL" id="GEO18207.1"/>
    </source>
</evidence>
<reference evidence="1 2" key="1">
    <citation type="submission" date="2019-07" db="EMBL/GenBank/DDBJ databases">
        <title>Whole genome shotgun sequence of Microvirga aerophila NBRC 106136.</title>
        <authorList>
            <person name="Hosoyama A."/>
            <person name="Uohara A."/>
            <person name="Ohji S."/>
            <person name="Ichikawa N."/>
        </authorList>
    </citation>
    <scope>NUCLEOTIDE SEQUENCE [LARGE SCALE GENOMIC DNA]</scope>
    <source>
        <strain evidence="1 2">NBRC 106136</strain>
    </source>
</reference>
<dbReference type="Proteomes" id="UP000321085">
    <property type="component" value="Unassembled WGS sequence"/>
</dbReference>
<evidence type="ECO:0000313" key="2">
    <source>
        <dbReference type="Proteomes" id="UP000321085"/>
    </source>
</evidence>
<dbReference type="EMBL" id="BJYU01000166">
    <property type="protein sequence ID" value="GEO18207.1"/>
    <property type="molecule type" value="Genomic_DNA"/>
</dbReference>
<proteinExistence type="predicted"/>
<sequence length="72" mass="8542">MQEWLVRLQTHLHTDNVAAIGNRPAEFRINAAENWQAVGWNNSLEYQNIWHDVQKFKYLIRRACGSQRSSSW</sequence>
<accession>A0A512C2E5</accession>
<gene>
    <name evidence="1" type="ORF">MAE02_59030</name>
</gene>
<comment type="caution">
    <text evidence="1">The sequence shown here is derived from an EMBL/GenBank/DDBJ whole genome shotgun (WGS) entry which is preliminary data.</text>
</comment>